<dbReference type="InterPro" id="IPR008775">
    <property type="entry name" value="Phytyl_CoA_dOase-like"/>
</dbReference>
<dbReference type="Proteomes" id="UP000253094">
    <property type="component" value="Unassembled WGS sequence"/>
</dbReference>
<gene>
    <name evidence="1" type="ORF">DQ384_05945</name>
</gene>
<dbReference type="Gene3D" id="2.60.120.620">
    <property type="entry name" value="q2cbj1_9rhob like domain"/>
    <property type="match status" value="1"/>
</dbReference>
<name>A0A367FNT4_9ACTN</name>
<dbReference type="OrthoDB" id="9796766at2"/>
<dbReference type="GO" id="GO:0005506">
    <property type="term" value="F:iron ion binding"/>
    <property type="evidence" value="ECO:0007669"/>
    <property type="project" value="UniProtKB-ARBA"/>
</dbReference>
<proteinExistence type="predicted"/>
<dbReference type="PANTHER" id="PTHR20883">
    <property type="entry name" value="PHYTANOYL-COA DIOXYGENASE DOMAIN CONTAINING 1"/>
    <property type="match status" value="1"/>
</dbReference>
<evidence type="ECO:0008006" key="3">
    <source>
        <dbReference type="Google" id="ProtNLM"/>
    </source>
</evidence>
<organism evidence="1 2">
    <name type="scientific">Sphaerisporangium album</name>
    <dbReference type="NCBI Taxonomy" id="509200"/>
    <lineage>
        <taxon>Bacteria</taxon>
        <taxon>Bacillati</taxon>
        <taxon>Actinomycetota</taxon>
        <taxon>Actinomycetes</taxon>
        <taxon>Streptosporangiales</taxon>
        <taxon>Streptosporangiaceae</taxon>
        <taxon>Sphaerisporangium</taxon>
    </lineage>
</organism>
<dbReference type="PANTHER" id="PTHR20883:SF48">
    <property type="entry name" value="ECTOINE DIOXYGENASE"/>
    <property type="match status" value="1"/>
</dbReference>
<protein>
    <recommendedName>
        <fullName evidence="3">Phytanoyl-CoA dioxygenase</fullName>
    </recommendedName>
</protein>
<evidence type="ECO:0000313" key="2">
    <source>
        <dbReference type="Proteomes" id="UP000253094"/>
    </source>
</evidence>
<sequence length="299" mass="33466">MIFTGRVVILSTDLAKELEENGFCLVPKALDSTVIERLAELAAKRLAVAEGEHLSRYAHHGSLLPLTIEDHPVPEILTSDVLRGTFAALGFTDPRWISGYVIAKPPRSPGLWWHQDWWAWGHPRTYVRQPTQIFIMIYLEPTSRRNGCLRVIPGTHLKRHRLHDVLETPHTVEIEAAAHDSVNHREVDGEIDIEASPGDLVIGDVRVIHATHSNETDAMRTAIDLLFIPHFGTLPDEFKAHYINQICLPPAGWWEDPGHPLQGTAVGAMLPTYSGPEVGPVEFCRRPRWPAGWQSGLTT</sequence>
<accession>A0A367FNT4</accession>
<dbReference type="Pfam" id="PF05721">
    <property type="entry name" value="PhyH"/>
    <property type="match status" value="1"/>
</dbReference>
<dbReference type="GO" id="GO:0016706">
    <property type="term" value="F:2-oxoglutarate-dependent dioxygenase activity"/>
    <property type="evidence" value="ECO:0007669"/>
    <property type="project" value="UniProtKB-ARBA"/>
</dbReference>
<dbReference type="EMBL" id="QOIL01000003">
    <property type="protein sequence ID" value="RCG32066.1"/>
    <property type="molecule type" value="Genomic_DNA"/>
</dbReference>
<dbReference type="SUPFAM" id="SSF51197">
    <property type="entry name" value="Clavaminate synthase-like"/>
    <property type="match status" value="1"/>
</dbReference>
<dbReference type="AlphaFoldDB" id="A0A367FNT4"/>
<reference evidence="1 2" key="1">
    <citation type="submission" date="2018-06" db="EMBL/GenBank/DDBJ databases">
        <title>Sphaerisporangium craniellae sp. nov., isolated from a marine sponge in the South China Sea.</title>
        <authorList>
            <person name="Li L."/>
        </authorList>
    </citation>
    <scope>NUCLEOTIDE SEQUENCE [LARGE SCALE GENOMIC DNA]</scope>
    <source>
        <strain evidence="1 2">CCTCC AA 208026</strain>
    </source>
</reference>
<evidence type="ECO:0000313" key="1">
    <source>
        <dbReference type="EMBL" id="RCG32066.1"/>
    </source>
</evidence>
<comment type="caution">
    <text evidence="1">The sequence shown here is derived from an EMBL/GenBank/DDBJ whole genome shotgun (WGS) entry which is preliminary data.</text>
</comment>
<keyword evidence="2" id="KW-1185">Reference proteome</keyword>